<dbReference type="Gene3D" id="3.40.50.1580">
    <property type="entry name" value="Nucleoside phosphorylase domain"/>
    <property type="match status" value="1"/>
</dbReference>
<organism evidence="2 3">
    <name type="scientific">Haematobacter massiliensis</name>
    <dbReference type="NCBI Taxonomy" id="195105"/>
    <lineage>
        <taxon>Bacteria</taxon>
        <taxon>Pseudomonadati</taxon>
        <taxon>Pseudomonadota</taxon>
        <taxon>Alphaproteobacteria</taxon>
        <taxon>Rhodobacterales</taxon>
        <taxon>Paracoccaceae</taxon>
        <taxon>Haematobacter</taxon>
    </lineage>
</organism>
<sequence length="209" mass="22415">MAATTNLLAGIPVLFVMATEAEYGPALRALITPLITGVGPVEGAVVLTAALAEMRQRPRLIVSLGSAGSRTLDQARVYQVSKVAYRDMDASALGFERGLTPFLNLPVQIDLLHRIPGLPDASLSTGGNIVSGTAYDRIEEDMVDMETFAHLRAAHRFGIPLIGLRGISDGAAELTHVTDWTQYLHLIDERLAAAIAMLRTALEDEALNI</sequence>
<dbReference type="eggNOG" id="COG0775">
    <property type="taxonomic scope" value="Bacteria"/>
</dbReference>
<dbReference type="NCBIfam" id="TIGR01705">
    <property type="entry name" value="MTA_SAH-nuc-hyp"/>
    <property type="match status" value="1"/>
</dbReference>
<gene>
    <name evidence="2" type="ORF">CN97_15585</name>
</gene>
<evidence type="ECO:0000313" key="2">
    <source>
        <dbReference type="EMBL" id="KFI29580.1"/>
    </source>
</evidence>
<dbReference type="EC" id="3.2.2.9" evidence="2"/>
<accession>A0A086Y5N0</accession>
<proteinExistence type="predicted"/>
<dbReference type="GO" id="GO:0009116">
    <property type="term" value="P:nucleoside metabolic process"/>
    <property type="evidence" value="ECO:0007669"/>
    <property type="project" value="InterPro"/>
</dbReference>
<dbReference type="SUPFAM" id="SSF53167">
    <property type="entry name" value="Purine and uridine phosphorylases"/>
    <property type="match status" value="1"/>
</dbReference>
<dbReference type="RefSeq" id="WP_035710312.1">
    <property type="nucleotide sequence ID" value="NZ_CAMIFG010000008.1"/>
</dbReference>
<dbReference type="InterPro" id="IPR010050">
    <property type="entry name" value="MTA_SAH_nuc_hyp"/>
</dbReference>
<dbReference type="STRING" id="195105.CN97_15585"/>
<dbReference type="EMBL" id="JGYG01000005">
    <property type="protein sequence ID" value="KFI29580.1"/>
    <property type="molecule type" value="Genomic_DNA"/>
</dbReference>
<keyword evidence="2" id="KW-0378">Hydrolase</keyword>
<reference evidence="2 3" key="1">
    <citation type="submission" date="2014-03" db="EMBL/GenBank/DDBJ databases">
        <title>Genome of Haematobacter massiliensis CCUG 47968.</title>
        <authorList>
            <person name="Wang D."/>
            <person name="Wang G."/>
        </authorList>
    </citation>
    <scope>NUCLEOTIDE SEQUENCE [LARGE SCALE GENOMIC DNA]</scope>
    <source>
        <strain evidence="2 3">CCUG 47968</strain>
    </source>
</reference>
<dbReference type="InterPro" id="IPR000845">
    <property type="entry name" value="Nucleoside_phosphorylase_d"/>
</dbReference>
<dbReference type="Pfam" id="PF01048">
    <property type="entry name" value="PNP_UDP_1"/>
    <property type="match status" value="1"/>
</dbReference>
<evidence type="ECO:0000313" key="3">
    <source>
        <dbReference type="Proteomes" id="UP000028826"/>
    </source>
</evidence>
<dbReference type="OrthoDB" id="997641at2"/>
<dbReference type="InterPro" id="IPR035994">
    <property type="entry name" value="Nucleoside_phosphorylase_sf"/>
</dbReference>
<name>A0A086Y5N0_9RHOB</name>
<feature type="domain" description="Nucleoside phosphorylase" evidence="1">
    <location>
        <begin position="36"/>
        <end position="178"/>
    </location>
</feature>
<dbReference type="GO" id="GO:0008782">
    <property type="term" value="F:adenosylhomocysteine nucleosidase activity"/>
    <property type="evidence" value="ECO:0007669"/>
    <property type="project" value="UniProtKB-EC"/>
</dbReference>
<keyword evidence="2" id="KW-0326">Glycosidase</keyword>
<dbReference type="Proteomes" id="UP000028826">
    <property type="component" value="Unassembled WGS sequence"/>
</dbReference>
<comment type="caution">
    <text evidence="2">The sequence shown here is derived from an EMBL/GenBank/DDBJ whole genome shotgun (WGS) entry which is preliminary data.</text>
</comment>
<dbReference type="AlphaFoldDB" id="A0A086Y5N0"/>
<keyword evidence="3" id="KW-1185">Reference proteome</keyword>
<evidence type="ECO:0000259" key="1">
    <source>
        <dbReference type="Pfam" id="PF01048"/>
    </source>
</evidence>
<protein>
    <submittedName>
        <fullName evidence="2">5'-methylthioadenosine nucleosidase</fullName>
        <ecNumber evidence="2">3.2.2.9</ecNumber>
    </submittedName>
</protein>